<evidence type="ECO:0000313" key="1">
    <source>
        <dbReference type="EMBL" id="AKG07283.1"/>
    </source>
</evidence>
<gene>
    <name evidence="1" type="ORF">AAX06_02815</name>
</gene>
<proteinExistence type="predicted"/>
<accession>A0AAC8PUN3</accession>
<dbReference type="Proteomes" id="UP000077465">
    <property type="component" value="Chromosome"/>
</dbReference>
<protein>
    <submittedName>
        <fullName evidence="1">Uncharacterized protein</fullName>
    </submittedName>
</protein>
<dbReference type="RefSeq" id="WP_046697031.1">
    <property type="nucleotide sequence ID" value="NZ_CP011376.1"/>
</dbReference>
<name>A0AAC8PUN3_9GAMM</name>
<dbReference type="EMBL" id="CP011376">
    <property type="protein sequence ID" value="AKG07283.1"/>
    <property type="molecule type" value="Genomic_DNA"/>
</dbReference>
<reference evidence="1 2" key="1">
    <citation type="submission" date="2015-05" db="EMBL/GenBank/DDBJ databases">
        <authorList>
            <person name="Dickey A."/>
            <person name="Clawson M."/>
            <person name="Bono J."/>
            <person name="Loy J.D."/>
        </authorList>
    </citation>
    <scope>NUCLEOTIDE SEQUENCE [LARGE SCALE GENOMIC DNA]</scope>
    <source>
        <strain evidence="1 2">22581</strain>
    </source>
</reference>
<dbReference type="AlphaFoldDB" id="A0AAC8PUN3"/>
<organism evidence="1 2">
    <name type="scientific">Moraxella bovoculi</name>
    <dbReference type="NCBI Taxonomy" id="386891"/>
    <lineage>
        <taxon>Bacteria</taxon>
        <taxon>Pseudomonadati</taxon>
        <taxon>Pseudomonadota</taxon>
        <taxon>Gammaproteobacteria</taxon>
        <taxon>Moraxellales</taxon>
        <taxon>Moraxellaceae</taxon>
        <taxon>Moraxella</taxon>
    </lineage>
</organism>
<sequence>MQTLTISEQNPNTTITFYGTKNSPDVAIIEARTRGTANTQDTAFVKLNKLKGNTTLKSNCNFKNVSISESGNDDGFEYESGAELAFQQVYKLPRSTSSFGGAGKRDLFMASSQVETCVITGSFQTQAYTLSMITPDKAKLGKLINMYGWDTNKNNNTVKCTVQ</sequence>
<evidence type="ECO:0000313" key="2">
    <source>
        <dbReference type="Proteomes" id="UP000077465"/>
    </source>
</evidence>